<dbReference type="AlphaFoldDB" id="A0A7R9J9N2"/>
<sequence length="240" mass="27084">MGLLGLNSGKCYIRGSEGGGEAKLMTLFRTTGRNPHRPTHPPLNPRSCKKLWRQKGKHIELCVVSLRRSHVLSEGVALAIDRTSMKGGLGFESRLGVMRAGCKYCDDAHAVVEGRLLIDHIGRSLCEFRLSFHLPRVAQSDQLTWFYIRRSWRGADASLASADELCAHVLGYRRPRLHVLFEFLYQKGGASSQSVRFLETRRRYNNLMLGLRFRVAIPLSTIFLFPMRAVPSLSGQLFAR</sequence>
<reference evidence="1" key="1">
    <citation type="submission" date="2020-11" db="EMBL/GenBank/DDBJ databases">
        <authorList>
            <person name="Tran Van P."/>
        </authorList>
    </citation>
    <scope>NUCLEOTIDE SEQUENCE</scope>
</reference>
<organism evidence="1">
    <name type="scientific">Timema californicum</name>
    <name type="common">California timema</name>
    <name type="synonym">Walking stick</name>
    <dbReference type="NCBI Taxonomy" id="61474"/>
    <lineage>
        <taxon>Eukaryota</taxon>
        <taxon>Metazoa</taxon>
        <taxon>Ecdysozoa</taxon>
        <taxon>Arthropoda</taxon>
        <taxon>Hexapoda</taxon>
        <taxon>Insecta</taxon>
        <taxon>Pterygota</taxon>
        <taxon>Neoptera</taxon>
        <taxon>Polyneoptera</taxon>
        <taxon>Phasmatodea</taxon>
        <taxon>Timematodea</taxon>
        <taxon>Timematoidea</taxon>
        <taxon>Timematidae</taxon>
        <taxon>Timema</taxon>
    </lineage>
</organism>
<name>A0A7R9J9N2_TIMCA</name>
<proteinExistence type="predicted"/>
<evidence type="ECO:0000313" key="1">
    <source>
        <dbReference type="EMBL" id="CAD7575277.1"/>
    </source>
</evidence>
<protein>
    <submittedName>
        <fullName evidence="1">(California timema) hypothetical protein</fullName>
    </submittedName>
</protein>
<gene>
    <name evidence="1" type="ORF">TCMB3V08_LOCUS7874</name>
</gene>
<dbReference type="EMBL" id="OE183061">
    <property type="protein sequence ID" value="CAD7575277.1"/>
    <property type="molecule type" value="Genomic_DNA"/>
</dbReference>
<accession>A0A7R9J9N2</accession>